<dbReference type="InterPro" id="IPR050352">
    <property type="entry name" value="ABCG_transporters"/>
</dbReference>
<dbReference type="AlphaFoldDB" id="A0A0L0CED1"/>
<evidence type="ECO:0000256" key="7">
    <source>
        <dbReference type="ARBA" id="ARBA00022989"/>
    </source>
</evidence>
<evidence type="ECO:0000256" key="9">
    <source>
        <dbReference type="SAM" id="Phobius"/>
    </source>
</evidence>
<dbReference type="OrthoDB" id="66620at2759"/>
<dbReference type="SUPFAM" id="SSF52540">
    <property type="entry name" value="P-loop containing nucleoside triphosphate hydrolases"/>
    <property type="match status" value="1"/>
</dbReference>
<gene>
    <name evidence="11" type="ORF">FF38_01747</name>
</gene>
<dbReference type="InterPro" id="IPR043926">
    <property type="entry name" value="ABCG_dom"/>
</dbReference>
<evidence type="ECO:0000256" key="8">
    <source>
        <dbReference type="ARBA" id="ARBA00023136"/>
    </source>
</evidence>
<keyword evidence="6" id="KW-0067">ATP-binding</keyword>
<dbReference type="Pfam" id="PF00005">
    <property type="entry name" value="ABC_tran"/>
    <property type="match status" value="1"/>
</dbReference>
<dbReference type="GO" id="GO:0005524">
    <property type="term" value="F:ATP binding"/>
    <property type="evidence" value="ECO:0007669"/>
    <property type="project" value="UniProtKB-KW"/>
</dbReference>
<dbReference type="EMBL" id="JRES01000622">
    <property type="protein sequence ID" value="KNC29834.1"/>
    <property type="molecule type" value="Genomic_DNA"/>
</dbReference>
<comment type="subcellular location">
    <subcellularLocation>
        <location evidence="1">Membrane</location>
        <topology evidence="1">Multi-pass membrane protein</topology>
    </subcellularLocation>
</comment>
<evidence type="ECO:0000256" key="2">
    <source>
        <dbReference type="ARBA" id="ARBA00005814"/>
    </source>
</evidence>
<evidence type="ECO:0000256" key="6">
    <source>
        <dbReference type="ARBA" id="ARBA00022840"/>
    </source>
</evidence>
<dbReference type="PANTHER" id="PTHR48041">
    <property type="entry name" value="ABC TRANSPORTER G FAMILY MEMBER 28"/>
    <property type="match status" value="1"/>
</dbReference>
<keyword evidence="5" id="KW-0547">Nucleotide-binding</keyword>
<keyword evidence="7 9" id="KW-1133">Transmembrane helix</keyword>
<dbReference type="InterPro" id="IPR003593">
    <property type="entry name" value="AAA+_ATPase"/>
</dbReference>
<accession>A0A0L0CED1</accession>
<feature type="transmembrane region" description="Helical" evidence="9">
    <location>
        <begin position="497"/>
        <end position="514"/>
    </location>
</feature>
<feature type="transmembrane region" description="Helical" evidence="9">
    <location>
        <begin position="363"/>
        <end position="380"/>
    </location>
</feature>
<feature type="transmembrane region" description="Helical" evidence="9">
    <location>
        <begin position="434"/>
        <end position="458"/>
    </location>
</feature>
<dbReference type="FunFam" id="3.40.50.300:FF:001077">
    <property type="entry name" value="Uncharacterized protein, isoform A"/>
    <property type="match status" value="1"/>
</dbReference>
<dbReference type="InterPro" id="IPR013525">
    <property type="entry name" value="ABC2_TM"/>
</dbReference>
<keyword evidence="12" id="KW-1185">Reference proteome</keyword>
<dbReference type="PROSITE" id="PS00211">
    <property type="entry name" value="ABC_TRANSPORTER_1"/>
    <property type="match status" value="1"/>
</dbReference>
<feature type="transmembrane region" description="Helical" evidence="9">
    <location>
        <begin position="584"/>
        <end position="606"/>
    </location>
</feature>
<keyword evidence="4 9" id="KW-0812">Transmembrane</keyword>
<evidence type="ECO:0000259" key="10">
    <source>
        <dbReference type="PROSITE" id="PS50893"/>
    </source>
</evidence>
<dbReference type="GO" id="GO:0016887">
    <property type="term" value="F:ATP hydrolysis activity"/>
    <property type="evidence" value="ECO:0007669"/>
    <property type="project" value="InterPro"/>
</dbReference>
<keyword evidence="8 9" id="KW-0472">Membrane</keyword>
<dbReference type="InterPro" id="IPR003439">
    <property type="entry name" value="ABC_transporter-like_ATP-bd"/>
</dbReference>
<feature type="transmembrane region" description="Helical" evidence="9">
    <location>
        <begin position="392"/>
        <end position="413"/>
    </location>
</feature>
<evidence type="ECO:0000256" key="5">
    <source>
        <dbReference type="ARBA" id="ARBA00022741"/>
    </source>
</evidence>
<proteinExistence type="inferred from homology"/>
<dbReference type="InterPro" id="IPR017871">
    <property type="entry name" value="ABC_transporter-like_CS"/>
</dbReference>
<keyword evidence="3" id="KW-0813">Transport</keyword>
<reference evidence="11 12" key="1">
    <citation type="journal article" date="2015" name="Nat. Commun.">
        <title>Lucilia cuprina genome unlocks parasitic fly biology to underpin future interventions.</title>
        <authorList>
            <person name="Anstead C.A."/>
            <person name="Korhonen P.K."/>
            <person name="Young N.D."/>
            <person name="Hall R.S."/>
            <person name="Jex A.R."/>
            <person name="Murali S.C."/>
            <person name="Hughes D.S."/>
            <person name="Lee S.F."/>
            <person name="Perry T."/>
            <person name="Stroehlein A.J."/>
            <person name="Ansell B.R."/>
            <person name="Breugelmans B."/>
            <person name="Hofmann A."/>
            <person name="Qu J."/>
            <person name="Dugan S."/>
            <person name="Lee S.L."/>
            <person name="Chao H."/>
            <person name="Dinh H."/>
            <person name="Han Y."/>
            <person name="Doddapaneni H.V."/>
            <person name="Worley K.C."/>
            <person name="Muzny D.M."/>
            <person name="Ioannidis P."/>
            <person name="Waterhouse R.M."/>
            <person name="Zdobnov E.M."/>
            <person name="James P.J."/>
            <person name="Bagnall N.H."/>
            <person name="Kotze A.C."/>
            <person name="Gibbs R.A."/>
            <person name="Richards S."/>
            <person name="Batterham P."/>
            <person name="Gasser R.B."/>
        </authorList>
    </citation>
    <scope>NUCLEOTIDE SEQUENCE [LARGE SCALE GENOMIC DNA]</scope>
    <source>
        <strain evidence="11 12">LS</strain>
        <tissue evidence="11">Full body</tissue>
    </source>
</reference>
<dbReference type="GO" id="GO:0005886">
    <property type="term" value="C:plasma membrane"/>
    <property type="evidence" value="ECO:0007669"/>
    <property type="project" value="TreeGrafter"/>
</dbReference>
<dbReference type="Gene3D" id="3.40.50.300">
    <property type="entry name" value="P-loop containing nucleotide triphosphate hydrolases"/>
    <property type="match status" value="1"/>
</dbReference>
<dbReference type="Pfam" id="PF19055">
    <property type="entry name" value="ABC2_membrane_7"/>
    <property type="match status" value="1"/>
</dbReference>
<dbReference type="PROSITE" id="PS50893">
    <property type="entry name" value="ABC_TRANSPORTER_2"/>
    <property type="match status" value="1"/>
</dbReference>
<sequence length="638" mass="74081">MDEIESVERLQNDTKSEFQILPTGYKVNIEFSNLTYEVPDHKQGMKPILKNINGQFQSKQLSVIMGTSGSGKTTLINLLAGYRINKTSGIININNRPQNLKQFHKMSRYILQHDHVSPHFTVMESMIFAAKLKLNAYFNEDEREEEINKVLNILHLKNQANTKVSKLSGGEKKRLCLALELLNIPTVLFLDEPTTGLDEFSAMQCISILRCLVASGRTIICSIHAPSARMFQMFDHVYILADGECVYQGSTTNVLPYVTNIGFECPITYNPADFIIEVAAREYGDFHEKMVNEVKNGKIYNWLPVEQKQIEYLNSSKLEEFELEINPNLYKHRTTPWLLEYRILSRQMLTQMWRDKSYIKLKIFIKLFLAFFISVVYTGIGTNATMLIYNYHLTFLTAISFIFLSMCPMLAHVPLEMNYLRREHFNQWYRLSSYFMALITTQLPDIFLLGTICSALLYFSTDQPMELYRFILFALVTILTSMTASSYGLAISSRLNLLNSLFLGPCIISCWVIFANHSVGNPNLSTFEKILMYSGYIRHSVEGFMSALFDFNRADSICPPDEVFCMLKKPRYLKKLVGFENLNYVHSILYLIGFYIFFNIFAYVNFKCRLGSLRFLEKNRYYQTIKMTIWKYVYIKLY</sequence>
<name>A0A0L0CED1_LUCCU</name>
<feature type="domain" description="ABC transporter" evidence="10">
    <location>
        <begin position="29"/>
        <end position="267"/>
    </location>
</feature>
<comment type="similarity">
    <text evidence="2">Belongs to the ABC transporter superfamily. ABCG family. Eye pigment precursor importer (TC 3.A.1.204) subfamily.</text>
</comment>
<dbReference type="PANTHER" id="PTHR48041:SF15">
    <property type="entry name" value="FI05267P"/>
    <property type="match status" value="1"/>
</dbReference>
<evidence type="ECO:0000313" key="11">
    <source>
        <dbReference type="EMBL" id="KNC29834.1"/>
    </source>
</evidence>
<evidence type="ECO:0000256" key="1">
    <source>
        <dbReference type="ARBA" id="ARBA00004141"/>
    </source>
</evidence>
<protein>
    <recommendedName>
        <fullName evidence="10">ABC transporter domain-containing protein</fullName>
    </recommendedName>
</protein>
<evidence type="ECO:0000256" key="4">
    <source>
        <dbReference type="ARBA" id="ARBA00022692"/>
    </source>
</evidence>
<organism evidence="11 12">
    <name type="scientific">Lucilia cuprina</name>
    <name type="common">Green bottle fly</name>
    <name type="synonym">Australian sheep blowfly</name>
    <dbReference type="NCBI Taxonomy" id="7375"/>
    <lineage>
        <taxon>Eukaryota</taxon>
        <taxon>Metazoa</taxon>
        <taxon>Ecdysozoa</taxon>
        <taxon>Arthropoda</taxon>
        <taxon>Hexapoda</taxon>
        <taxon>Insecta</taxon>
        <taxon>Pterygota</taxon>
        <taxon>Neoptera</taxon>
        <taxon>Endopterygota</taxon>
        <taxon>Diptera</taxon>
        <taxon>Brachycera</taxon>
        <taxon>Muscomorpha</taxon>
        <taxon>Oestroidea</taxon>
        <taxon>Calliphoridae</taxon>
        <taxon>Luciliinae</taxon>
        <taxon>Lucilia</taxon>
    </lineage>
</organism>
<dbReference type="Proteomes" id="UP000037069">
    <property type="component" value="Unassembled WGS sequence"/>
</dbReference>
<dbReference type="Pfam" id="PF01061">
    <property type="entry name" value="ABC2_membrane"/>
    <property type="match status" value="1"/>
</dbReference>
<evidence type="ECO:0000256" key="3">
    <source>
        <dbReference type="ARBA" id="ARBA00022448"/>
    </source>
</evidence>
<dbReference type="OMA" id="ASSAICY"/>
<dbReference type="GO" id="GO:0140359">
    <property type="term" value="F:ABC-type transporter activity"/>
    <property type="evidence" value="ECO:0007669"/>
    <property type="project" value="InterPro"/>
</dbReference>
<comment type="caution">
    <text evidence="11">The sequence shown here is derived from an EMBL/GenBank/DDBJ whole genome shotgun (WGS) entry which is preliminary data.</text>
</comment>
<dbReference type="CDD" id="cd03213">
    <property type="entry name" value="ABCG_EPDR"/>
    <property type="match status" value="1"/>
</dbReference>
<feature type="transmembrane region" description="Helical" evidence="9">
    <location>
        <begin position="470"/>
        <end position="490"/>
    </location>
</feature>
<dbReference type="InterPro" id="IPR027417">
    <property type="entry name" value="P-loop_NTPase"/>
</dbReference>
<evidence type="ECO:0000313" key="12">
    <source>
        <dbReference type="Proteomes" id="UP000037069"/>
    </source>
</evidence>
<dbReference type="SMART" id="SM00382">
    <property type="entry name" value="AAA"/>
    <property type="match status" value="1"/>
</dbReference>